<evidence type="ECO:0000256" key="5">
    <source>
        <dbReference type="ARBA" id="ARBA00022490"/>
    </source>
</evidence>
<comment type="function">
    <text evidence="7">Plays a role in the regulation of phosphate uptake.</text>
</comment>
<dbReference type="Pfam" id="PF01895">
    <property type="entry name" value="PhoU"/>
    <property type="match status" value="2"/>
</dbReference>
<feature type="domain" description="PhoU" evidence="8">
    <location>
        <begin position="121"/>
        <end position="205"/>
    </location>
</feature>
<dbReference type="FunFam" id="1.20.58.220:FF:000004">
    <property type="entry name" value="Phosphate-specific transport system accessory protein PhoU"/>
    <property type="match status" value="1"/>
</dbReference>
<protein>
    <recommendedName>
        <fullName evidence="7">Phosphate-specific transport system accessory protein PhoU</fullName>
    </recommendedName>
</protein>
<reference evidence="9" key="1">
    <citation type="submission" date="2020-08" db="EMBL/GenBank/DDBJ databases">
        <title>Taxonomic study for Lactobacillus species isolated from hardwood bark.</title>
        <authorList>
            <person name="Tohno M."/>
            <person name="Tanizawa Y."/>
        </authorList>
    </citation>
    <scope>NUCLEOTIDE SEQUENCE</scope>
    <source>
        <strain evidence="9">B40</strain>
    </source>
</reference>
<evidence type="ECO:0000313" key="9">
    <source>
        <dbReference type="EMBL" id="GFZ27771.1"/>
    </source>
</evidence>
<comment type="subcellular location">
    <subcellularLocation>
        <location evidence="1 7">Cytoplasm</location>
    </subcellularLocation>
</comment>
<dbReference type="GO" id="GO:0045936">
    <property type="term" value="P:negative regulation of phosphate metabolic process"/>
    <property type="evidence" value="ECO:0007669"/>
    <property type="project" value="InterPro"/>
</dbReference>
<dbReference type="PANTHER" id="PTHR42930">
    <property type="entry name" value="PHOSPHATE-SPECIFIC TRANSPORT SYSTEM ACCESSORY PROTEIN PHOU"/>
    <property type="match status" value="1"/>
</dbReference>
<dbReference type="PANTHER" id="PTHR42930:SF3">
    <property type="entry name" value="PHOSPHATE-SPECIFIC TRANSPORT SYSTEM ACCESSORY PROTEIN PHOU"/>
    <property type="match status" value="1"/>
</dbReference>
<organism evidence="9 10">
    <name type="scientific">Lactobacillus corticis</name>
    <dbReference type="NCBI Taxonomy" id="2201249"/>
    <lineage>
        <taxon>Bacteria</taxon>
        <taxon>Bacillati</taxon>
        <taxon>Bacillota</taxon>
        <taxon>Bacilli</taxon>
        <taxon>Lactobacillales</taxon>
        <taxon>Lactobacillaceae</taxon>
        <taxon>Lactobacillus</taxon>
    </lineage>
</organism>
<dbReference type="Gene3D" id="1.20.58.220">
    <property type="entry name" value="Phosphate transport system protein phou homolog 2, domain 2"/>
    <property type="match status" value="1"/>
</dbReference>
<proteinExistence type="inferred from homology"/>
<dbReference type="InterPro" id="IPR038078">
    <property type="entry name" value="PhoU-like_sf"/>
</dbReference>
<dbReference type="SUPFAM" id="SSF109755">
    <property type="entry name" value="PhoU-like"/>
    <property type="match status" value="1"/>
</dbReference>
<evidence type="ECO:0000256" key="1">
    <source>
        <dbReference type="ARBA" id="ARBA00004496"/>
    </source>
</evidence>
<dbReference type="Proteomes" id="UP000677218">
    <property type="component" value="Unassembled WGS sequence"/>
</dbReference>
<dbReference type="GO" id="GO:0005737">
    <property type="term" value="C:cytoplasm"/>
    <property type="evidence" value="ECO:0007669"/>
    <property type="project" value="UniProtKB-SubCell"/>
</dbReference>
<dbReference type="AlphaFoldDB" id="A0A916QLB5"/>
<evidence type="ECO:0000256" key="7">
    <source>
        <dbReference type="PIRNR" id="PIRNR003107"/>
    </source>
</evidence>
<keyword evidence="4 7" id="KW-0813">Transport</keyword>
<evidence type="ECO:0000256" key="6">
    <source>
        <dbReference type="ARBA" id="ARBA00022592"/>
    </source>
</evidence>
<keyword evidence="10" id="KW-1185">Reference proteome</keyword>
<dbReference type="InterPro" id="IPR028366">
    <property type="entry name" value="PhoU"/>
</dbReference>
<evidence type="ECO:0000256" key="4">
    <source>
        <dbReference type="ARBA" id="ARBA00022448"/>
    </source>
</evidence>
<keyword evidence="6 7" id="KW-0592">Phosphate transport</keyword>
<dbReference type="GO" id="GO:0030643">
    <property type="term" value="P:intracellular phosphate ion homeostasis"/>
    <property type="evidence" value="ECO:0007669"/>
    <property type="project" value="InterPro"/>
</dbReference>
<evidence type="ECO:0000259" key="8">
    <source>
        <dbReference type="Pfam" id="PF01895"/>
    </source>
</evidence>
<gene>
    <name evidence="9" type="primary">phoU</name>
    <name evidence="9" type="ORF">LCB40_16510</name>
</gene>
<dbReference type="InterPro" id="IPR026022">
    <property type="entry name" value="PhoU_dom"/>
</dbReference>
<dbReference type="PIRSF" id="PIRSF003107">
    <property type="entry name" value="PhoU"/>
    <property type="match status" value="1"/>
</dbReference>
<comment type="caution">
    <text evidence="9">The sequence shown here is derived from an EMBL/GenBank/DDBJ whole genome shotgun (WGS) entry which is preliminary data.</text>
</comment>
<feature type="domain" description="PhoU" evidence="8">
    <location>
        <begin position="17"/>
        <end position="103"/>
    </location>
</feature>
<comment type="similarity">
    <text evidence="2 7">Belongs to the PhoU family.</text>
</comment>
<sequence length="254" mass="28801">MIGLFSDEMSKLNLEFVEMGVNVSEQIYRATKSYIDHDKKLAQQVIDGDEKINEEETELENRALQIMALKQPLAKDFRLIISALKASSDLERIGDHAATIARETIEVKGNERVPEIEELLGEMTNKVRSMMETVLDAYSKDNADTAKEAAQMDLEVDVLYYKAHKLIVGVMERQTDTAVANASYLNVARLLERIGDHIVNLAEWVIYRQSAKLVELNPGKIDRHIVQKEADGLIDEKEAMKKVGRKLDKKLDEN</sequence>
<evidence type="ECO:0000256" key="2">
    <source>
        <dbReference type="ARBA" id="ARBA00008107"/>
    </source>
</evidence>
<name>A0A916QLB5_9LACO</name>
<dbReference type="GO" id="GO:0006817">
    <property type="term" value="P:phosphate ion transport"/>
    <property type="evidence" value="ECO:0007669"/>
    <property type="project" value="UniProtKB-KW"/>
</dbReference>
<evidence type="ECO:0000313" key="10">
    <source>
        <dbReference type="Proteomes" id="UP000677218"/>
    </source>
</evidence>
<evidence type="ECO:0000256" key="3">
    <source>
        <dbReference type="ARBA" id="ARBA00011738"/>
    </source>
</evidence>
<comment type="subunit">
    <text evidence="3 7">Homodimer.</text>
</comment>
<accession>A0A916QLB5</accession>
<dbReference type="EMBL" id="BMAY01000019">
    <property type="protein sequence ID" value="GFZ27771.1"/>
    <property type="molecule type" value="Genomic_DNA"/>
</dbReference>
<dbReference type="RefSeq" id="WP_212781451.1">
    <property type="nucleotide sequence ID" value="NZ_BMAY01000019.1"/>
</dbReference>
<keyword evidence="5 7" id="KW-0963">Cytoplasm</keyword>
<dbReference type="NCBIfam" id="TIGR02135">
    <property type="entry name" value="phoU_full"/>
    <property type="match status" value="1"/>
</dbReference>